<reference evidence="1" key="1">
    <citation type="journal article" date="2015" name="Nature">
        <title>Complex archaea that bridge the gap between prokaryotes and eukaryotes.</title>
        <authorList>
            <person name="Spang A."/>
            <person name="Saw J.H."/>
            <person name="Jorgensen S.L."/>
            <person name="Zaremba-Niedzwiedzka K."/>
            <person name="Martijn J."/>
            <person name="Lind A.E."/>
            <person name="van Eijk R."/>
            <person name="Schleper C."/>
            <person name="Guy L."/>
            <person name="Ettema T.J."/>
        </authorList>
    </citation>
    <scope>NUCLEOTIDE SEQUENCE</scope>
</reference>
<sequence>MGIKFYGSYSKNYSKLIVLNNQNEVVACLYINRINGSIESDSWVKN</sequence>
<protein>
    <submittedName>
        <fullName evidence="1">Uncharacterized protein</fullName>
    </submittedName>
</protein>
<dbReference type="AlphaFoldDB" id="A0A0F9L4K3"/>
<organism evidence="1">
    <name type="scientific">marine sediment metagenome</name>
    <dbReference type="NCBI Taxonomy" id="412755"/>
    <lineage>
        <taxon>unclassified sequences</taxon>
        <taxon>metagenomes</taxon>
        <taxon>ecological metagenomes</taxon>
    </lineage>
</organism>
<gene>
    <name evidence="1" type="ORF">LCGC14_1558530</name>
</gene>
<accession>A0A0F9L4K3</accession>
<comment type="caution">
    <text evidence="1">The sequence shown here is derived from an EMBL/GenBank/DDBJ whole genome shotgun (WGS) entry which is preliminary data.</text>
</comment>
<name>A0A0F9L4K3_9ZZZZ</name>
<dbReference type="EMBL" id="LAZR01012011">
    <property type="protein sequence ID" value="KKM47457.1"/>
    <property type="molecule type" value="Genomic_DNA"/>
</dbReference>
<proteinExistence type="predicted"/>
<evidence type="ECO:0000313" key="1">
    <source>
        <dbReference type="EMBL" id="KKM47457.1"/>
    </source>
</evidence>